<reference evidence="1 2" key="1">
    <citation type="submission" date="2016-07" db="EMBL/GenBank/DDBJ databases">
        <title>Multiple horizontal gene transfer events from other fungi enriched the ability of initially mycotrophic Trichoderma (Ascomycota) to feed on dead plant biomass.</title>
        <authorList>
            <consortium name="DOE Joint Genome Institute"/>
            <person name="Aerts A."/>
            <person name="Atanasova L."/>
            <person name="Chenthamara K."/>
            <person name="Zhang J."/>
            <person name="Grujic M."/>
            <person name="Henrissat B."/>
            <person name="Kuo A."/>
            <person name="Salamov A."/>
            <person name="Lipzen A."/>
            <person name="Labutti K."/>
            <person name="Barry K."/>
            <person name="Miao Y."/>
            <person name="Rahimi M.J."/>
            <person name="Shen Q."/>
            <person name="Grigoriev I.V."/>
            <person name="Kubicek C.P."/>
            <person name="Druzhinina I.S."/>
        </authorList>
    </citation>
    <scope>NUCLEOTIDE SEQUENCE [LARGE SCALE GENOMIC DNA]</scope>
    <source>
        <strain evidence="1 2">ATCC 18648</strain>
    </source>
</reference>
<sequence length="52" mass="5296">MGKTVGTSETSVVREADDVVAGDLVFGCDAGRRRGTHKIGALCCDEDAGAVV</sequence>
<evidence type="ECO:0000313" key="2">
    <source>
        <dbReference type="Proteomes" id="UP000240760"/>
    </source>
</evidence>
<dbReference type="AlphaFoldDB" id="A0A2T4CIF6"/>
<protein>
    <submittedName>
        <fullName evidence="1">Uncharacterized protein</fullName>
    </submittedName>
</protein>
<keyword evidence="2" id="KW-1185">Reference proteome</keyword>
<dbReference type="EMBL" id="KZ679126">
    <property type="protein sequence ID" value="PTB81349.1"/>
    <property type="molecule type" value="Genomic_DNA"/>
</dbReference>
<dbReference type="OrthoDB" id="4882780at2759"/>
<name>A0A2T4CIF6_TRILO</name>
<feature type="non-terminal residue" evidence="1">
    <location>
        <position position="52"/>
    </location>
</feature>
<proteinExistence type="predicted"/>
<organism evidence="1 2">
    <name type="scientific">Trichoderma longibrachiatum ATCC 18648</name>
    <dbReference type="NCBI Taxonomy" id="983965"/>
    <lineage>
        <taxon>Eukaryota</taxon>
        <taxon>Fungi</taxon>
        <taxon>Dikarya</taxon>
        <taxon>Ascomycota</taxon>
        <taxon>Pezizomycotina</taxon>
        <taxon>Sordariomycetes</taxon>
        <taxon>Hypocreomycetidae</taxon>
        <taxon>Hypocreales</taxon>
        <taxon>Hypocreaceae</taxon>
        <taxon>Trichoderma</taxon>
    </lineage>
</organism>
<evidence type="ECO:0000313" key="1">
    <source>
        <dbReference type="EMBL" id="PTB81349.1"/>
    </source>
</evidence>
<dbReference type="Proteomes" id="UP000240760">
    <property type="component" value="Unassembled WGS sequence"/>
</dbReference>
<gene>
    <name evidence="1" type="ORF">M440DRAFT_1313021</name>
</gene>
<accession>A0A2T4CIF6</accession>